<gene>
    <name evidence="2" type="ORF">FHR83_002987</name>
</gene>
<sequence length="92" mass="9305">MKRTIAIIAACAVVLASAGVAAAAAVPSPLTLVAAGRTVTAERYVDGDDVYLSFNLGLHVIAGKDPLVVRASRTGRCRPGASPCPRRTGSGT</sequence>
<protein>
    <submittedName>
        <fullName evidence="2">Uncharacterized protein</fullName>
    </submittedName>
</protein>
<dbReference type="EMBL" id="JACHXF010000005">
    <property type="protein sequence ID" value="MBB3095324.1"/>
    <property type="molecule type" value="Genomic_DNA"/>
</dbReference>
<dbReference type="AlphaFoldDB" id="A0A7W5AGF6"/>
<feature type="chain" id="PRO_5031267692" evidence="1">
    <location>
        <begin position="24"/>
        <end position="92"/>
    </location>
</feature>
<reference evidence="2 3" key="1">
    <citation type="submission" date="2020-08" db="EMBL/GenBank/DDBJ databases">
        <title>Genomic Encyclopedia of Type Strains, Phase III (KMG-III): the genomes of soil and plant-associated and newly described type strains.</title>
        <authorList>
            <person name="Whitman W."/>
        </authorList>
    </citation>
    <scope>NUCLEOTIDE SEQUENCE [LARGE SCALE GENOMIC DNA]</scope>
    <source>
        <strain evidence="2 3">CECT 3287</strain>
    </source>
</reference>
<evidence type="ECO:0000256" key="1">
    <source>
        <dbReference type="SAM" id="SignalP"/>
    </source>
</evidence>
<accession>A0A7W5AGF6</accession>
<keyword evidence="3" id="KW-1185">Reference proteome</keyword>
<organism evidence="2 3">
    <name type="scientific">Actinoplanes campanulatus</name>
    <dbReference type="NCBI Taxonomy" id="113559"/>
    <lineage>
        <taxon>Bacteria</taxon>
        <taxon>Bacillati</taxon>
        <taxon>Actinomycetota</taxon>
        <taxon>Actinomycetes</taxon>
        <taxon>Micromonosporales</taxon>
        <taxon>Micromonosporaceae</taxon>
        <taxon>Actinoplanes</taxon>
    </lineage>
</organism>
<dbReference type="RefSeq" id="WP_183219924.1">
    <property type="nucleotide sequence ID" value="NZ_BMPW01000022.1"/>
</dbReference>
<proteinExistence type="predicted"/>
<name>A0A7W5AGF6_9ACTN</name>
<feature type="signal peptide" evidence="1">
    <location>
        <begin position="1"/>
        <end position="23"/>
    </location>
</feature>
<dbReference type="Proteomes" id="UP000590749">
    <property type="component" value="Unassembled WGS sequence"/>
</dbReference>
<evidence type="ECO:0000313" key="2">
    <source>
        <dbReference type="EMBL" id="MBB3095324.1"/>
    </source>
</evidence>
<keyword evidence="1" id="KW-0732">Signal</keyword>
<evidence type="ECO:0000313" key="3">
    <source>
        <dbReference type="Proteomes" id="UP000590749"/>
    </source>
</evidence>
<comment type="caution">
    <text evidence="2">The sequence shown here is derived from an EMBL/GenBank/DDBJ whole genome shotgun (WGS) entry which is preliminary data.</text>
</comment>